<feature type="domain" description="Histidine kinase" evidence="12">
    <location>
        <begin position="674"/>
        <end position="883"/>
    </location>
</feature>
<evidence type="ECO:0000256" key="9">
    <source>
        <dbReference type="PROSITE-ProRule" id="PRU00169"/>
    </source>
</evidence>
<dbReference type="SMART" id="SM00062">
    <property type="entry name" value="PBPb"/>
    <property type="match status" value="2"/>
</dbReference>
<feature type="modified residue" description="4-aspartylphosphate" evidence="9">
    <location>
        <position position="953"/>
    </location>
</feature>
<dbReference type="SUPFAM" id="SSF47384">
    <property type="entry name" value="Homodimeric domain of signal transducing histidine kinase"/>
    <property type="match status" value="1"/>
</dbReference>
<dbReference type="Proteomes" id="UP000193963">
    <property type="component" value="Unassembled WGS sequence"/>
</dbReference>
<sequence>MSQNAKLLSLTIRMLAISAAFVMFSPTGKAQTVDTLVVPWTEWPGSYELDERGRLTGFYAELARSIAKEAGYSIRFVEYATAQSALVAQRTGVSDILAGVMRSPSLAGNDFSEPVGRTSVYLFVREEDGSPSSVGQMVGATIGVISETSGSRYGRLNGHAAEVIEFPDARLAFGALILGRVDGVVTTYNLAADLLEDTKLDYRVRRVSPPLAKADMHVAISPLSKISLDDVNGAIERLQQAGKIDELISSWNIEPPAPAPSVLTVGVADFPPYQFVEAGGEFTGFGVEALRELARRANLSIDFKKITLEEWALGPNSGIYDILPPLSVTDARSSHMQFGLSLQESSYSIFVLSEKQGVNDLDDLVAARVGLVGTNWAYQSVDEEKLGERIVFDDPRSMAGALVRGEVEAVLYETSAFSEILSELGLERDVQKVEPPFGTSRRAIAFRDGLATVREKINSVTPGYLSSDEYQKLKSDWLGAPHFWTPDRVRFFVFVSALLVVLVLVSLLFVLGVGRRNARRASKRSDDLNSRLTAILETASCGVLAINRDGAIAEANSSAMKILGINADEVEWPLAWPSSVKFLDPKEGGALDFSASPINRARAGVLLRAERVVLQSSGAEDLVHVNVSSTPVHSRLRTELSAVVVLDDVTEQELARINEQRATRLDALGQLTGGIAHDFNNILGTVDYSIALIERGATDEQKRFIHVCSLAVRRGSELTRRLLTFARESVGVVKTVQVSSAFEDLKALVRPAVESSIDVLFSAGIKNTALRCDPSQFENVILNLCLNSRNAIIESGVGTTISVTADFKDGQVAIVVADDGPGMSKSVLSKAVNPFFSTRKNVGGTGLGLAMAQGFTEQIGGRMEIDSSVGVGTSVQLFLPAFISDADPEGETGPEITFGSGQSVLLVEDQDSLREVAAGVLKGLGYNVFQAHNGESALSEIRSGLKVDLLLTDIVMPGEIGGYELADIVRKMVPSIGVLYMSGYTGDEATHYPLYGERIGKPCSPGELSQAVARALSAS</sequence>
<dbReference type="InterPro" id="IPR003594">
    <property type="entry name" value="HATPase_dom"/>
</dbReference>
<dbReference type="Gene3D" id="1.10.287.130">
    <property type="match status" value="1"/>
</dbReference>
<dbReference type="PANTHER" id="PTHR43065:SF42">
    <property type="entry name" value="TWO-COMPONENT SENSOR PPRA"/>
    <property type="match status" value="1"/>
</dbReference>
<dbReference type="SMART" id="SM00388">
    <property type="entry name" value="HisKA"/>
    <property type="match status" value="1"/>
</dbReference>
<keyword evidence="10" id="KW-0472">Membrane</keyword>
<dbReference type="PROSITE" id="PS50109">
    <property type="entry name" value="HIS_KIN"/>
    <property type="match status" value="1"/>
</dbReference>
<evidence type="ECO:0000256" key="8">
    <source>
        <dbReference type="ARBA" id="ARBA00023012"/>
    </source>
</evidence>
<dbReference type="InterPro" id="IPR003661">
    <property type="entry name" value="HisK_dim/P_dom"/>
</dbReference>
<dbReference type="InterPro" id="IPR000014">
    <property type="entry name" value="PAS"/>
</dbReference>
<dbReference type="Gene3D" id="3.30.565.10">
    <property type="entry name" value="Histidine kinase-like ATPase, C-terminal domain"/>
    <property type="match status" value="1"/>
</dbReference>
<dbReference type="InterPro" id="IPR005467">
    <property type="entry name" value="His_kinase_dom"/>
</dbReference>
<dbReference type="CDD" id="cd00130">
    <property type="entry name" value="PAS"/>
    <property type="match status" value="1"/>
</dbReference>
<reference evidence="15 16" key="1">
    <citation type="submission" date="2017-03" db="EMBL/GenBank/DDBJ databases">
        <authorList>
            <person name="Afonso C.L."/>
            <person name="Miller P.J."/>
            <person name="Scott M.A."/>
            <person name="Spackman E."/>
            <person name="Goraichik I."/>
            <person name="Dimitrov K.M."/>
            <person name="Suarez D.L."/>
            <person name="Swayne D.E."/>
        </authorList>
    </citation>
    <scope>NUCLEOTIDE SEQUENCE [LARGE SCALE GENOMIC DNA]</scope>
    <source>
        <strain evidence="15 16">CECT 7751</strain>
    </source>
</reference>
<dbReference type="Pfam" id="PF02518">
    <property type="entry name" value="HATPase_c"/>
    <property type="match status" value="1"/>
</dbReference>
<accession>A0A1X6YRW9</accession>
<dbReference type="GO" id="GO:0000155">
    <property type="term" value="F:phosphorelay sensor kinase activity"/>
    <property type="evidence" value="ECO:0007669"/>
    <property type="project" value="InterPro"/>
</dbReference>
<keyword evidence="6" id="KW-0418">Kinase</keyword>
<name>A0A1X6YRW9_9RHOB</name>
<dbReference type="Pfam" id="PF00497">
    <property type="entry name" value="SBP_bac_3"/>
    <property type="match status" value="2"/>
</dbReference>
<dbReference type="PROSITE" id="PS50112">
    <property type="entry name" value="PAS"/>
    <property type="match status" value="1"/>
</dbReference>
<dbReference type="InterPro" id="IPR004358">
    <property type="entry name" value="Sig_transdc_His_kin-like_C"/>
</dbReference>
<dbReference type="AlphaFoldDB" id="A0A1X6YRW9"/>
<evidence type="ECO:0000256" key="11">
    <source>
        <dbReference type="SAM" id="SignalP"/>
    </source>
</evidence>
<dbReference type="InterPro" id="IPR011006">
    <property type="entry name" value="CheY-like_superfamily"/>
</dbReference>
<feature type="domain" description="Response regulatory" evidence="13">
    <location>
        <begin position="903"/>
        <end position="1016"/>
    </location>
</feature>
<dbReference type="Pfam" id="PF00072">
    <property type="entry name" value="Response_reg"/>
    <property type="match status" value="1"/>
</dbReference>
<dbReference type="Pfam" id="PF00989">
    <property type="entry name" value="PAS"/>
    <property type="match status" value="1"/>
</dbReference>
<comment type="catalytic activity">
    <reaction evidence="1">
        <text>ATP + protein L-histidine = ADP + protein N-phospho-L-histidine.</text>
        <dbReference type="EC" id="2.7.13.3"/>
    </reaction>
</comment>
<evidence type="ECO:0000256" key="5">
    <source>
        <dbReference type="ARBA" id="ARBA00022741"/>
    </source>
</evidence>
<dbReference type="EC" id="2.7.13.3" evidence="2"/>
<dbReference type="Gene3D" id="3.40.190.10">
    <property type="entry name" value="Periplasmic binding protein-like II"/>
    <property type="match status" value="4"/>
</dbReference>
<dbReference type="PRINTS" id="PR00344">
    <property type="entry name" value="BCTRLSENSOR"/>
</dbReference>
<dbReference type="SUPFAM" id="SSF55785">
    <property type="entry name" value="PYP-like sensor domain (PAS domain)"/>
    <property type="match status" value="1"/>
</dbReference>
<evidence type="ECO:0000256" key="1">
    <source>
        <dbReference type="ARBA" id="ARBA00000085"/>
    </source>
</evidence>
<keyword evidence="8" id="KW-0902">Two-component regulatory system</keyword>
<keyword evidence="16" id="KW-1185">Reference proteome</keyword>
<dbReference type="InterPro" id="IPR035965">
    <property type="entry name" value="PAS-like_dom_sf"/>
</dbReference>
<keyword evidence="7" id="KW-0067">ATP-binding</keyword>
<dbReference type="SMART" id="SM00387">
    <property type="entry name" value="HATPase_c"/>
    <property type="match status" value="1"/>
</dbReference>
<dbReference type="SUPFAM" id="SSF53850">
    <property type="entry name" value="Periplasmic binding protein-like II"/>
    <property type="match status" value="2"/>
</dbReference>
<evidence type="ECO:0000256" key="3">
    <source>
        <dbReference type="ARBA" id="ARBA00022553"/>
    </source>
</evidence>
<evidence type="ECO:0000256" key="2">
    <source>
        <dbReference type="ARBA" id="ARBA00012438"/>
    </source>
</evidence>
<dbReference type="SUPFAM" id="SSF52172">
    <property type="entry name" value="CheY-like"/>
    <property type="match status" value="1"/>
</dbReference>
<dbReference type="PROSITE" id="PS50110">
    <property type="entry name" value="RESPONSE_REGULATORY"/>
    <property type="match status" value="1"/>
</dbReference>
<dbReference type="Gene3D" id="3.30.450.20">
    <property type="entry name" value="PAS domain"/>
    <property type="match status" value="1"/>
</dbReference>
<organism evidence="15 16">
    <name type="scientific">Pseudooceanicola marinus</name>
    <dbReference type="NCBI Taxonomy" id="396013"/>
    <lineage>
        <taxon>Bacteria</taxon>
        <taxon>Pseudomonadati</taxon>
        <taxon>Pseudomonadota</taxon>
        <taxon>Alphaproteobacteria</taxon>
        <taxon>Rhodobacterales</taxon>
        <taxon>Paracoccaceae</taxon>
        <taxon>Pseudooceanicola</taxon>
    </lineage>
</organism>
<feature type="chain" id="PRO_5013367197" description="histidine kinase" evidence="11">
    <location>
        <begin position="31"/>
        <end position="1019"/>
    </location>
</feature>
<evidence type="ECO:0000259" key="13">
    <source>
        <dbReference type="PROSITE" id="PS50110"/>
    </source>
</evidence>
<dbReference type="InterPro" id="IPR013767">
    <property type="entry name" value="PAS_fold"/>
</dbReference>
<proteinExistence type="predicted"/>
<dbReference type="RefSeq" id="WP_085887033.1">
    <property type="nucleotide sequence ID" value="NZ_FWFN01000002.1"/>
</dbReference>
<evidence type="ECO:0000256" key="4">
    <source>
        <dbReference type="ARBA" id="ARBA00022679"/>
    </source>
</evidence>
<evidence type="ECO:0000256" key="6">
    <source>
        <dbReference type="ARBA" id="ARBA00022777"/>
    </source>
</evidence>
<evidence type="ECO:0000256" key="7">
    <source>
        <dbReference type="ARBA" id="ARBA00022840"/>
    </source>
</evidence>
<feature type="domain" description="PAS" evidence="14">
    <location>
        <begin position="528"/>
        <end position="570"/>
    </location>
</feature>
<dbReference type="Gene3D" id="3.40.50.2300">
    <property type="match status" value="1"/>
</dbReference>
<dbReference type="PANTHER" id="PTHR43065">
    <property type="entry name" value="SENSOR HISTIDINE KINASE"/>
    <property type="match status" value="1"/>
</dbReference>
<protein>
    <recommendedName>
        <fullName evidence="2">histidine kinase</fullName>
        <ecNumber evidence="2">2.7.13.3</ecNumber>
    </recommendedName>
</protein>
<dbReference type="InterPro" id="IPR001638">
    <property type="entry name" value="Solute-binding_3/MltF_N"/>
</dbReference>
<keyword evidence="3 9" id="KW-0597">Phosphoprotein</keyword>
<keyword evidence="11" id="KW-0732">Signal</keyword>
<dbReference type="GO" id="GO:0005524">
    <property type="term" value="F:ATP binding"/>
    <property type="evidence" value="ECO:0007669"/>
    <property type="project" value="UniProtKB-KW"/>
</dbReference>
<keyword evidence="4" id="KW-0808">Transferase</keyword>
<dbReference type="SMART" id="SM00448">
    <property type="entry name" value="REC"/>
    <property type="match status" value="1"/>
</dbReference>
<evidence type="ECO:0000313" key="16">
    <source>
        <dbReference type="Proteomes" id="UP000193963"/>
    </source>
</evidence>
<dbReference type="GO" id="GO:0006355">
    <property type="term" value="P:regulation of DNA-templated transcription"/>
    <property type="evidence" value="ECO:0007669"/>
    <property type="project" value="InterPro"/>
</dbReference>
<keyword evidence="5" id="KW-0547">Nucleotide-binding</keyword>
<keyword evidence="10" id="KW-1133">Transmembrane helix</keyword>
<evidence type="ECO:0000256" key="10">
    <source>
        <dbReference type="SAM" id="Phobius"/>
    </source>
</evidence>
<evidence type="ECO:0000313" key="15">
    <source>
        <dbReference type="EMBL" id="SLN28722.1"/>
    </source>
</evidence>
<dbReference type="OrthoDB" id="9796100at2"/>
<dbReference type="SUPFAM" id="SSF55874">
    <property type="entry name" value="ATPase domain of HSP90 chaperone/DNA topoisomerase II/histidine kinase"/>
    <property type="match status" value="1"/>
</dbReference>
<evidence type="ECO:0000259" key="14">
    <source>
        <dbReference type="PROSITE" id="PS50112"/>
    </source>
</evidence>
<evidence type="ECO:0000259" key="12">
    <source>
        <dbReference type="PROSITE" id="PS50109"/>
    </source>
</evidence>
<feature type="signal peptide" evidence="11">
    <location>
        <begin position="1"/>
        <end position="30"/>
    </location>
</feature>
<dbReference type="InterPro" id="IPR036890">
    <property type="entry name" value="HATPase_C_sf"/>
</dbReference>
<dbReference type="InterPro" id="IPR001789">
    <property type="entry name" value="Sig_transdc_resp-reg_receiver"/>
</dbReference>
<dbReference type="InterPro" id="IPR036097">
    <property type="entry name" value="HisK_dim/P_sf"/>
</dbReference>
<keyword evidence="10" id="KW-0812">Transmembrane</keyword>
<dbReference type="EMBL" id="FWFN01000002">
    <property type="protein sequence ID" value="SLN28722.1"/>
    <property type="molecule type" value="Genomic_DNA"/>
</dbReference>
<gene>
    <name evidence="15" type="ORF">PSM7751_01141</name>
</gene>
<feature type="transmembrane region" description="Helical" evidence="10">
    <location>
        <begin position="491"/>
        <end position="514"/>
    </location>
</feature>